<reference evidence="2 3" key="1">
    <citation type="submission" date="2020-02" db="EMBL/GenBank/DDBJ databases">
        <authorList>
            <person name="Kim H.M."/>
            <person name="Jeon C.O."/>
        </authorList>
    </citation>
    <scope>NUCLEOTIDE SEQUENCE [LARGE SCALE GENOMIC DNA]</scope>
    <source>
        <strain evidence="2 3">PeD5</strain>
    </source>
</reference>
<name>A0A6M1LT25_9PROT</name>
<accession>A0A6M1LT25</accession>
<reference evidence="2 3" key="2">
    <citation type="submission" date="2020-03" db="EMBL/GenBank/DDBJ databases">
        <title>Roseomonas stagni sp. nov., isolated from pond water in Japan.</title>
        <authorList>
            <person name="Furuhata K."/>
            <person name="Miyamoto H."/>
            <person name="Goto K."/>
        </authorList>
    </citation>
    <scope>NUCLEOTIDE SEQUENCE [LARGE SCALE GENOMIC DNA]</scope>
    <source>
        <strain evidence="2 3">PeD5</strain>
    </source>
</reference>
<protein>
    <submittedName>
        <fullName evidence="2">Uncharacterized protein</fullName>
    </submittedName>
</protein>
<proteinExistence type="predicted"/>
<sequence length="213" mass="23618">MIKAAARPSARSVTSRATTVAPGDRFGRLTVTAEDEPYLWRGRFSRRRWACDCACGGSAVVREDSLLSGHTVSCGCVRDELTRERATRHGARAGDKRRPEYQAWQTMLHGQDARVCARWQAPAGRGFKAFLADLGPRPTPQHRLVRRDPARPFTPGNTAWVESPPRAGVPRRLITVRGRRMTLRDAAAEAGIAYATLCKRLERGWSTRAALTP</sequence>
<gene>
    <name evidence="2" type="ORF">G3576_22215</name>
</gene>
<feature type="region of interest" description="Disordered" evidence="1">
    <location>
        <begin position="138"/>
        <end position="164"/>
    </location>
</feature>
<dbReference type="EMBL" id="JAAIKB010000010">
    <property type="protein sequence ID" value="NGM22744.1"/>
    <property type="molecule type" value="Genomic_DNA"/>
</dbReference>
<evidence type="ECO:0000313" key="2">
    <source>
        <dbReference type="EMBL" id="NGM22744.1"/>
    </source>
</evidence>
<evidence type="ECO:0000313" key="3">
    <source>
        <dbReference type="Proteomes" id="UP000475385"/>
    </source>
</evidence>
<dbReference type="Proteomes" id="UP000475385">
    <property type="component" value="Unassembled WGS sequence"/>
</dbReference>
<organism evidence="2 3">
    <name type="scientific">Falsiroseomonas algicola</name>
    <dbReference type="NCBI Taxonomy" id="2716930"/>
    <lineage>
        <taxon>Bacteria</taxon>
        <taxon>Pseudomonadati</taxon>
        <taxon>Pseudomonadota</taxon>
        <taxon>Alphaproteobacteria</taxon>
        <taxon>Acetobacterales</taxon>
        <taxon>Roseomonadaceae</taxon>
        <taxon>Falsiroseomonas</taxon>
    </lineage>
</organism>
<evidence type="ECO:0000256" key="1">
    <source>
        <dbReference type="SAM" id="MobiDB-lite"/>
    </source>
</evidence>
<dbReference type="RefSeq" id="WP_164696646.1">
    <property type="nucleotide sequence ID" value="NZ_JAAIKB010000010.1"/>
</dbReference>
<keyword evidence="3" id="KW-1185">Reference proteome</keyword>
<comment type="caution">
    <text evidence="2">The sequence shown here is derived from an EMBL/GenBank/DDBJ whole genome shotgun (WGS) entry which is preliminary data.</text>
</comment>
<dbReference type="AlphaFoldDB" id="A0A6M1LT25"/>